<accession>A0A381NX20</accession>
<sequence length="242" mass="25743">MTPIELVQTASPIIGGIGGAFYFDPATLARGKELGLDGFRFYVLGRCGVLGDVEPKVVQSAMGYFEPGMVTKLWDSARDRLQPREAGREYLACAQNFGIAKFSGLDGLEAYTEAAAKVVSAQDPGALALFSGIAAEPLASDPAARSMQLTSVLREMRGSVHLAALAASGLSPEMAHRVRRPDDVAMFGWSEGAEVTDDHQGRWQAAETLTDEMLVAAWSCLTEAEGQTIIDTVSAMQAVLAE</sequence>
<gene>
    <name evidence="1" type="ORF">METZ01_LOCUS12020</name>
</gene>
<dbReference type="EMBL" id="UINC01000666">
    <property type="protein sequence ID" value="SUZ59166.1"/>
    <property type="molecule type" value="Genomic_DNA"/>
</dbReference>
<name>A0A381NX20_9ZZZZ</name>
<protein>
    <submittedName>
        <fullName evidence="1">Uncharacterized protein</fullName>
    </submittedName>
</protein>
<dbReference type="Pfam" id="PF21863">
    <property type="entry name" value="HTH_67"/>
    <property type="match status" value="1"/>
</dbReference>
<dbReference type="AlphaFoldDB" id="A0A381NX20"/>
<dbReference type="NCBIfam" id="NF047719">
    <property type="entry name" value="SCO6745_fam_HTH"/>
    <property type="match status" value="1"/>
</dbReference>
<dbReference type="InterPro" id="IPR054058">
    <property type="entry name" value="HTH_67"/>
</dbReference>
<organism evidence="1">
    <name type="scientific">marine metagenome</name>
    <dbReference type="NCBI Taxonomy" id="408172"/>
    <lineage>
        <taxon>unclassified sequences</taxon>
        <taxon>metagenomes</taxon>
        <taxon>ecological metagenomes</taxon>
    </lineage>
</organism>
<evidence type="ECO:0000313" key="1">
    <source>
        <dbReference type="EMBL" id="SUZ59166.1"/>
    </source>
</evidence>
<reference evidence="1" key="1">
    <citation type="submission" date="2018-05" db="EMBL/GenBank/DDBJ databases">
        <authorList>
            <person name="Lanie J.A."/>
            <person name="Ng W.-L."/>
            <person name="Kazmierczak K.M."/>
            <person name="Andrzejewski T.M."/>
            <person name="Davidsen T.M."/>
            <person name="Wayne K.J."/>
            <person name="Tettelin H."/>
            <person name="Glass J.I."/>
            <person name="Rusch D."/>
            <person name="Podicherti R."/>
            <person name="Tsui H.-C.T."/>
            <person name="Winkler M.E."/>
        </authorList>
    </citation>
    <scope>NUCLEOTIDE SEQUENCE</scope>
</reference>
<proteinExistence type="predicted"/>